<evidence type="ECO:0000256" key="1">
    <source>
        <dbReference type="ARBA" id="ARBA00005690"/>
    </source>
</evidence>
<proteinExistence type="inferred from homology"/>
<protein>
    <recommendedName>
        <fullName evidence="7">Replication factor A C-terminal domain-containing protein</fullName>
    </recommendedName>
</protein>
<dbReference type="AlphaFoldDB" id="A0A444Y600"/>
<feature type="domain" description="Replication factor A C-terminal" evidence="7">
    <location>
        <begin position="157"/>
        <end position="266"/>
    </location>
</feature>
<dbReference type="InterPro" id="IPR012340">
    <property type="entry name" value="NA-bd_OB-fold"/>
</dbReference>
<keyword evidence="9" id="KW-1185">Reference proteome</keyword>
<name>A0A444Y600_ARAHY</name>
<comment type="similarity">
    <text evidence="1">Belongs to the replication factor A protein 1 family.</text>
</comment>
<evidence type="ECO:0000313" key="8">
    <source>
        <dbReference type="EMBL" id="RYQ97333.1"/>
    </source>
</evidence>
<gene>
    <name evidence="8" type="ORF">Ahy_B08g093372</name>
</gene>
<feature type="region of interest" description="Disordered" evidence="6">
    <location>
        <begin position="296"/>
        <end position="358"/>
    </location>
</feature>
<dbReference type="EMBL" id="SDMP01000018">
    <property type="protein sequence ID" value="RYQ97333.1"/>
    <property type="molecule type" value="Genomic_DNA"/>
</dbReference>
<comment type="caution">
    <text evidence="8">The sequence shown here is derived from an EMBL/GenBank/DDBJ whole genome shotgun (WGS) entry which is preliminary data.</text>
</comment>
<keyword evidence="4" id="KW-0862">Zinc</keyword>
<dbReference type="InterPro" id="IPR013955">
    <property type="entry name" value="Rep_factor-A_C"/>
</dbReference>
<evidence type="ECO:0000313" key="9">
    <source>
        <dbReference type="Proteomes" id="UP000289738"/>
    </source>
</evidence>
<sequence length="358" mass="40907">MENKGKDYKCDKIHCSIKHYLAKMFKNDLIEGKVYIFSDFLIEESSAIYLPTAHVCRITFKKESRIVNTVDDRKIPNNYFNFLDHADILGQTNEKSNLFDTLLTRKELISWSKARKSGHYIVVDLHDLQYIMAIETGAPTPKTVCVTIGVMKDFSLEKSWWYKSCNVCPLAMREEGDGYKYSRCKTESQNFTPRYSLNLKVADEESYASFIVYETVGSEYLNISVAELRTKHIMRGGNRIEFPEELSKFKNKTFLFKVYVKLENINSFQLDAFFPANSDMITLLADYSDMNKVGDNQPEIESSKSITPIMYGQNSSSTATSGGASEVAQSENWISQPTHDAGEDYNFSATKTRKVAKE</sequence>
<feature type="compositionally biased region" description="Polar residues" evidence="6">
    <location>
        <begin position="327"/>
        <end position="338"/>
    </location>
</feature>
<dbReference type="InterPro" id="IPR047192">
    <property type="entry name" value="Euk_RPA1_DBD_C"/>
</dbReference>
<keyword evidence="3" id="KW-0863">Zinc-finger</keyword>
<organism evidence="8 9">
    <name type="scientific">Arachis hypogaea</name>
    <name type="common">Peanut</name>
    <dbReference type="NCBI Taxonomy" id="3818"/>
    <lineage>
        <taxon>Eukaryota</taxon>
        <taxon>Viridiplantae</taxon>
        <taxon>Streptophyta</taxon>
        <taxon>Embryophyta</taxon>
        <taxon>Tracheophyta</taxon>
        <taxon>Spermatophyta</taxon>
        <taxon>Magnoliopsida</taxon>
        <taxon>eudicotyledons</taxon>
        <taxon>Gunneridae</taxon>
        <taxon>Pentapetalae</taxon>
        <taxon>rosids</taxon>
        <taxon>fabids</taxon>
        <taxon>Fabales</taxon>
        <taxon>Fabaceae</taxon>
        <taxon>Papilionoideae</taxon>
        <taxon>50 kb inversion clade</taxon>
        <taxon>dalbergioids sensu lato</taxon>
        <taxon>Dalbergieae</taxon>
        <taxon>Pterocarpus clade</taxon>
        <taxon>Arachis</taxon>
    </lineage>
</organism>
<evidence type="ECO:0000256" key="3">
    <source>
        <dbReference type="ARBA" id="ARBA00022771"/>
    </source>
</evidence>
<evidence type="ECO:0000259" key="7">
    <source>
        <dbReference type="Pfam" id="PF08646"/>
    </source>
</evidence>
<evidence type="ECO:0000256" key="6">
    <source>
        <dbReference type="SAM" id="MobiDB-lite"/>
    </source>
</evidence>
<dbReference type="PANTHER" id="PTHR47165">
    <property type="entry name" value="OS03G0429900 PROTEIN"/>
    <property type="match status" value="1"/>
</dbReference>
<feature type="compositionally biased region" description="Low complexity" evidence="6">
    <location>
        <begin position="315"/>
        <end position="325"/>
    </location>
</feature>
<dbReference type="GO" id="GO:0008270">
    <property type="term" value="F:zinc ion binding"/>
    <property type="evidence" value="ECO:0007669"/>
    <property type="project" value="UniProtKB-KW"/>
</dbReference>
<dbReference type="SUPFAM" id="SSF50249">
    <property type="entry name" value="Nucleic acid-binding proteins"/>
    <property type="match status" value="1"/>
</dbReference>
<dbReference type="GO" id="GO:0003677">
    <property type="term" value="F:DNA binding"/>
    <property type="evidence" value="ECO:0007669"/>
    <property type="project" value="UniProtKB-KW"/>
</dbReference>
<keyword evidence="2" id="KW-0479">Metal-binding</keyword>
<dbReference type="PANTHER" id="PTHR47165:SF4">
    <property type="entry name" value="OS03G0429900 PROTEIN"/>
    <property type="match status" value="1"/>
</dbReference>
<dbReference type="CDD" id="cd04476">
    <property type="entry name" value="RPA1_DBD_C"/>
    <property type="match status" value="1"/>
</dbReference>
<accession>A0A444Y600</accession>
<dbReference type="Pfam" id="PF08646">
    <property type="entry name" value="Rep_fac-A_C"/>
    <property type="match status" value="1"/>
</dbReference>
<evidence type="ECO:0000256" key="4">
    <source>
        <dbReference type="ARBA" id="ARBA00022833"/>
    </source>
</evidence>
<keyword evidence="5" id="KW-0238">DNA-binding</keyword>
<reference evidence="8 9" key="1">
    <citation type="submission" date="2019-01" db="EMBL/GenBank/DDBJ databases">
        <title>Sequencing of cultivated peanut Arachis hypogaea provides insights into genome evolution and oil improvement.</title>
        <authorList>
            <person name="Chen X."/>
        </authorList>
    </citation>
    <scope>NUCLEOTIDE SEQUENCE [LARGE SCALE GENOMIC DNA]</scope>
    <source>
        <strain evidence="9">cv. Fuhuasheng</strain>
        <tissue evidence="8">Leaves</tissue>
    </source>
</reference>
<evidence type="ECO:0000256" key="2">
    <source>
        <dbReference type="ARBA" id="ARBA00022723"/>
    </source>
</evidence>
<dbReference type="Gene3D" id="2.40.50.140">
    <property type="entry name" value="Nucleic acid-binding proteins"/>
    <property type="match status" value="2"/>
</dbReference>
<evidence type="ECO:0000256" key="5">
    <source>
        <dbReference type="ARBA" id="ARBA00023125"/>
    </source>
</evidence>
<dbReference type="Proteomes" id="UP000289738">
    <property type="component" value="Chromosome B08"/>
</dbReference>